<dbReference type="Gene3D" id="3.30.1740.20">
    <property type="entry name" value="Ribosomal protein S26e"/>
    <property type="match status" value="1"/>
</dbReference>
<sequence>MVKKRRNNGRSKKGRGHVRSVWCTNCSRIVPKDKAIRKNIIRHIVEPIAHSDVSVASAYKNYELPKIYLKVHYCVSCAVHSKTVRNRSREDRKNRTPPPKFTMKKRPQPKIETPQTTTAH</sequence>
<evidence type="ECO:0000256" key="2">
    <source>
        <dbReference type="ARBA" id="ARBA00022980"/>
    </source>
</evidence>
<comment type="caution">
    <text evidence="6">The sequence shown here is derived from an EMBL/GenBank/DDBJ whole genome shotgun (WGS) entry which is preliminary data.</text>
</comment>
<dbReference type="GO" id="GO:0022627">
    <property type="term" value="C:cytosolic small ribosomal subunit"/>
    <property type="evidence" value="ECO:0007669"/>
    <property type="project" value="TreeGrafter"/>
</dbReference>
<evidence type="ECO:0000313" key="6">
    <source>
        <dbReference type="EMBL" id="OAF69159.1"/>
    </source>
</evidence>
<dbReference type="PANTHER" id="PTHR12538:SF0">
    <property type="entry name" value="40S RIBOSOMAL PROTEIN S26"/>
    <property type="match status" value="1"/>
</dbReference>
<dbReference type="AlphaFoldDB" id="A0A177B4E3"/>
<reference evidence="6 7" key="1">
    <citation type="submission" date="2016-04" db="EMBL/GenBank/DDBJ databases">
        <title>The genome of Intoshia linei affirms orthonectids as highly simplified spiralians.</title>
        <authorList>
            <person name="Mikhailov K.V."/>
            <person name="Slusarev G.S."/>
            <person name="Nikitin M.A."/>
            <person name="Logacheva M.D."/>
            <person name="Penin A."/>
            <person name="Aleoshin V."/>
            <person name="Panchin Y.V."/>
        </authorList>
    </citation>
    <scope>NUCLEOTIDE SEQUENCE [LARGE SCALE GENOMIC DNA]</scope>
    <source>
        <strain evidence="6">Intl2013</strain>
        <tissue evidence="6">Whole animal</tissue>
    </source>
</reference>
<keyword evidence="3 4" id="KW-0687">Ribonucleoprotein</keyword>
<dbReference type="InterPro" id="IPR000892">
    <property type="entry name" value="Ribosomal_eS26"/>
</dbReference>
<keyword evidence="7" id="KW-1185">Reference proteome</keyword>
<evidence type="ECO:0000256" key="4">
    <source>
        <dbReference type="RuleBase" id="RU363128"/>
    </source>
</evidence>
<comment type="similarity">
    <text evidence="1 4">Belongs to the eukaryotic ribosomal protein eS26 family.</text>
</comment>
<name>A0A177B4E3_9BILA</name>
<protein>
    <recommendedName>
        <fullName evidence="4">40S ribosomal protein S26</fullName>
    </recommendedName>
</protein>
<dbReference type="GO" id="GO:0003735">
    <property type="term" value="F:structural constituent of ribosome"/>
    <property type="evidence" value="ECO:0007669"/>
    <property type="project" value="InterPro"/>
</dbReference>
<proteinExistence type="inferred from homology"/>
<dbReference type="Pfam" id="PF01283">
    <property type="entry name" value="Ribosomal_S26e"/>
    <property type="match status" value="1"/>
</dbReference>
<evidence type="ECO:0000256" key="1">
    <source>
        <dbReference type="ARBA" id="ARBA00008596"/>
    </source>
</evidence>
<dbReference type="FunFam" id="3.30.1740.20:FF:000001">
    <property type="entry name" value="40S ribosomal protein S26"/>
    <property type="match status" value="1"/>
</dbReference>
<dbReference type="GO" id="GO:0006412">
    <property type="term" value="P:translation"/>
    <property type="evidence" value="ECO:0007669"/>
    <property type="project" value="InterPro"/>
</dbReference>
<evidence type="ECO:0000256" key="5">
    <source>
        <dbReference type="SAM" id="MobiDB-lite"/>
    </source>
</evidence>
<evidence type="ECO:0000313" key="7">
    <source>
        <dbReference type="Proteomes" id="UP000078046"/>
    </source>
</evidence>
<accession>A0A177B4E3</accession>
<feature type="region of interest" description="Disordered" evidence="5">
    <location>
        <begin position="83"/>
        <end position="120"/>
    </location>
</feature>
<gene>
    <name evidence="6" type="ORF">A3Q56_03102</name>
</gene>
<organism evidence="6 7">
    <name type="scientific">Intoshia linei</name>
    <dbReference type="NCBI Taxonomy" id="1819745"/>
    <lineage>
        <taxon>Eukaryota</taxon>
        <taxon>Metazoa</taxon>
        <taxon>Spiralia</taxon>
        <taxon>Lophotrochozoa</taxon>
        <taxon>Mesozoa</taxon>
        <taxon>Orthonectida</taxon>
        <taxon>Rhopaluridae</taxon>
        <taxon>Intoshia</taxon>
    </lineage>
</organism>
<evidence type="ECO:0000256" key="3">
    <source>
        <dbReference type="ARBA" id="ARBA00023274"/>
    </source>
</evidence>
<dbReference type="InterPro" id="IPR038551">
    <property type="entry name" value="Ribosomal_eS26_sf"/>
</dbReference>
<dbReference type="GO" id="GO:0003729">
    <property type="term" value="F:mRNA binding"/>
    <property type="evidence" value="ECO:0007669"/>
    <property type="project" value="TreeGrafter"/>
</dbReference>
<dbReference type="PANTHER" id="PTHR12538">
    <property type="entry name" value="40S RIBOSOMAL PROTEIN S26"/>
    <property type="match status" value="1"/>
</dbReference>
<keyword evidence="2 4" id="KW-0689">Ribosomal protein</keyword>
<dbReference type="Proteomes" id="UP000078046">
    <property type="component" value="Unassembled WGS sequence"/>
</dbReference>
<dbReference type="OrthoDB" id="10262653at2759"/>
<dbReference type="EMBL" id="LWCA01000327">
    <property type="protein sequence ID" value="OAF69159.1"/>
    <property type="molecule type" value="Genomic_DNA"/>
</dbReference>